<feature type="chain" id="PRO_5008343242" description="DUF945 domain-containing protein" evidence="1">
    <location>
        <begin position="20"/>
        <end position="503"/>
    </location>
</feature>
<name>A0A1A6C4F3_9GAMM</name>
<evidence type="ECO:0000313" key="2">
    <source>
        <dbReference type="EMBL" id="OBS09441.1"/>
    </source>
</evidence>
<proteinExistence type="predicted"/>
<dbReference type="OrthoDB" id="5791444at2"/>
<dbReference type="Proteomes" id="UP000029273">
    <property type="component" value="Unassembled WGS sequence"/>
</dbReference>
<evidence type="ECO:0000313" key="3">
    <source>
        <dbReference type="Proteomes" id="UP000029273"/>
    </source>
</evidence>
<comment type="caution">
    <text evidence="2">The sequence shown here is derived from an EMBL/GenBank/DDBJ whole genome shotgun (WGS) entry which is preliminary data.</text>
</comment>
<protein>
    <recommendedName>
        <fullName evidence="4">DUF945 domain-containing protein</fullName>
    </recommendedName>
</protein>
<dbReference type="AlphaFoldDB" id="A0A1A6C4F3"/>
<organism evidence="2 3">
    <name type="scientific">Acidihalobacter prosperus</name>
    <dbReference type="NCBI Taxonomy" id="160660"/>
    <lineage>
        <taxon>Bacteria</taxon>
        <taxon>Pseudomonadati</taxon>
        <taxon>Pseudomonadota</taxon>
        <taxon>Gammaproteobacteria</taxon>
        <taxon>Chromatiales</taxon>
        <taxon>Ectothiorhodospiraceae</taxon>
        <taxon>Acidihalobacter</taxon>
    </lineage>
</organism>
<keyword evidence="3" id="KW-1185">Reference proteome</keyword>
<dbReference type="EMBL" id="JQSG02000003">
    <property type="protein sequence ID" value="OBS09441.1"/>
    <property type="molecule type" value="Genomic_DNA"/>
</dbReference>
<dbReference type="InterPro" id="IPR010352">
    <property type="entry name" value="DUF945"/>
</dbReference>
<dbReference type="Pfam" id="PF06097">
    <property type="entry name" value="DUF945"/>
    <property type="match status" value="1"/>
</dbReference>
<keyword evidence="1" id="KW-0732">Signal</keyword>
<dbReference type="RefSeq" id="WP_065089515.1">
    <property type="nucleotide sequence ID" value="NZ_JQSG02000003.1"/>
</dbReference>
<sequence length="503" mass="53433">MKKAIVSLGVLAALLVAAAAFGPLYTNRIVDRQIASVVAGINGQGVFEARYAPGTHRWFSQTDTLTLQPVDRPFKALRQGEVRPIVLHLHIAYGPFPFAAWRRDGVSLTPVGAVVDARVDGLERLMRKAGSQYRLRDVITLTGGNDFTLHVAAGNMQDGQGALLHWSASELVLHQRDGVLHGAGRSGELTISGGSQDAALHVDPVMLVVDHLRMVDGQAIGKLALSWGGLSASNMPNGNRVPQDLQMNGLKMALDTHLAGGIAAGDAVVSLASMKLNRHGDGTSPRLAVQGFEISTSSTDPKGGYTDSQVSWKLDKVDVGGQSYTPARMSLALDHLYVPALVDLMQRLRESEQRLGPQDTAASRQAMQRLLLVMMPPAQALLAHHPVLRLDELNVGTPQGRVTASGRASLEPVGGLTPSIATLSQDLVAEFKLSTPPVLARHVAASILARQGVPPYQLAQASQQYLDSLSAHGMLGMHDGAYTLDLGYRNGSLTLNGHPLGGG</sequence>
<feature type="signal peptide" evidence="1">
    <location>
        <begin position="1"/>
        <end position="19"/>
    </location>
</feature>
<accession>A0A1A6C4F3</accession>
<evidence type="ECO:0000256" key="1">
    <source>
        <dbReference type="SAM" id="SignalP"/>
    </source>
</evidence>
<evidence type="ECO:0008006" key="4">
    <source>
        <dbReference type="Google" id="ProtNLM"/>
    </source>
</evidence>
<gene>
    <name evidence="2" type="ORF">Thpro_021769</name>
</gene>
<reference evidence="2 3" key="1">
    <citation type="journal article" date="2014" name="Genome Announc.">
        <title>Draft Genome Sequence of the Iron-Oxidizing, Acidophilic, and Halotolerant 'Thiobacillus prosperus' Type Strain DSM 5130.</title>
        <authorList>
            <person name="Ossandon F.J."/>
            <person name="Cardenas J.P."/>
            <person name="Corbett M."/>
            <person name="Quatrini R."/>
            <person name="Holmes D.S."/>
            <person name="Watkin E."/>
        </authorList>
    </citation>
    <scope>NUCLEOTIDE SEQUENCE [LARGE SCALE GENOMIC DNA]</scope>
    <source>
        <strain evidence="2 3">DSM 5130</strain>
    </source>
</reference>